<sequence length="72" mass="8571">MTIIINNSLFYDKNIKNILENIFYQEYEEYITNKAKVEIIKAFLPLCTILILSHKCWEKPIYGLLPTFLNQT</sequence>
<gene>
    <name evidence="1" type="ORF">SHM_21590</name>
</gene>
<proteinExistence type="predicted"/>
<keyword evidence="2" id="KW-1185">Reference proteome</keyword>
<dbReference type="EMBL" id="AP026933">
    <property type="protein sequence ID" value="BDT04513.1"/>
    <property type="molecule type" value="Genomic_DNA"/>
</dbReference>
<reference evidence="1 2" key="1">
    <citation type="journal article" date="2022" name="Front. Microbiol.">
        <title>Male-killing mechanisms vary between Spiroplasma species.</title>
        <authorList>
            <person name="Arai H."/>
            <person name="Inoue M."/>
            <person name="Kageyama D."/>
        </authorList>
    </citation>
    <scope>NUCLEOTIDE SEQUENCE [LARGE SCALE GENOMIC DNA]</scope>
    <source>
        <strain evidence="2">sHm</strain>
    </source>
</reference>
<evidence type="ECO:0000313" key="2">
    <source>
        <dbReference type="Proteomes" id="UP001163387"/>
    </source>
</evidence>
<accession>A0ABM8BXA9</accession>
<dbReference type="Proteomes" id="UP001163387">
    <property type="component" value="Chromosome"/>
</dbReference>
<name>A0ABM8BXA9_9MOLU</name>
<protein>
    <submittedName>
        <fullName evidence="1">Uncharacterized protein</fullName>
    </submittedName>
</protein>
<evidence type="ECO:0000313" key="1">
    <source>
        <dbReference type="EMBL" id="BDT04513.1"/>
    </source>
</evidence>
<organism evidence="1 2">
    <name type="scientific">Spiroplasma ixodetis</name>
    <dbReference type="NCBI Taxonomy" id="2141"/>
    <lineage>
        <taxon>Bacteria</taxon>
        <taxon>Bacillati</taxon>
        <taxon>Mycoplasmatota</taxon>
        <taxon>Mollicutes</taxon>
        <taxon>Entomoplasmatales</taxon>
        <taxon>Spiroplasmataceae</taxon>
        <taxon>Spiroplasma</taxon>
    </lineage>
</organism>
<dbReference type="RefSeq" id="WP_281748268.1">
    <property type="nucleotide sequence ID" value="NZ_AP026933.1"/>
</dbReference>